<dbReference type="Proteomes" id="UP000273807">
    <property type="component" value="Unassembled WGS sequence"/>
</dbReference>
<evidence type="ECO:0008006" key="3">
    <source>
        <dbReference type="Google" id="ProtNLM"/>
    </source>
</evidence>
<name>A0A3N0C485_9MICC</name>
<sequence>MAAVVICVLALAAWLFVWTAGASNRRLCRALADQDRRSYPNPGSRPVGRGGLTAIRRDRSRREVIPMSVLVQQLAALLKGGRAPARLWDELWVLYADGAGQVPPPAGAKPSSGLLGADSLAFLTAARAAALRGSSVAEAIRTCVPAGTGMTGQAGRADPSRRNGRAWGELAACFDVAEVSGCPLADVLTRFAAQLEAENDAEAARQTALAGPKATVRLLTWLPVIGLGLGTLLGVDPVKSMLGTPPGVAALAAGLALATAGRIWSSRLVRAAAAAPP</sequence>
<dbReference type="AlphaFoldDB" id="A0A3N0C485"/>
<dbReference type="PANTHER" id="PTHR35007">
    <property type="entry name" value="INTEGRAL MEMBRANE PROTEIN-RELATED"/>
    <property type="match status" value="1"/>
</dbReference>
<dbReference type="RefSeq" id="WP_123254687.1">
    <property type="nucleotide sequence ID" value="NZ_RBED01000074.1"/>
</dbReference>
<dbReference type="EMBL" id="RBED01000074">
    <property type="protein sequence ID" value="RNL57441.1"/>
    <property type="molecule type" value="Genomic_DNA"/>
</dbReference>
<dbReference type="PANTHER" id="PTHR35007:SF4">
    <property type="entry name" value="CONSERVED TRANSMEMBRANE PROTEIN-RELATED"/>
    <property type="match status" value="1"/>
</dbReference>
<evidence type="ECO:0000313" key="1">
    <source>
        <dbReference type="EMBL" id="RNL57441.1"/>
    </source>
</evidence>
<gene>
    <name evidence="1" type="ORF">D7003_06690</name>
</gene>
<protein>
    <recommendedName>
        <fullName evidence="3">Tight adherence protein B</fullName>
    </recommendedName>
</protein>
<keyword evidence="2" id="KW-1185">Reference proteome</keyword>
<dbReference type="OrthoDB" id="4948021at2"/>
<comment type="caution">
    <text evidence="1">The sequence shown here is derived from an EMBL/GenBank/DDBJ whole genome shotgun (WGS) entry which is preliminary data.</text>
</comment>
<reference evidence="1 2" key="1">
    <citation type="submission" date="2018-10" db="EMBL/GenBank/DDBJ databases">
        <title>Genome sequencing of Arthrobacter oryzae TNB02.</title>
        <authorList>
            <person name="Cho Y.-J."/>
            <person name="Cho A."/>
            <person name="Kim O.-S."/>
        </authorList>
    </citation>
    <scope>NUCLEOTIDE SEQUENCE [LARGE SCALE GENOMIC DNA]</scope>
    <source>
        <strain evidence="1 2">TNB02</strain>
    </source>
</reference>
<proteinExistence type="predicted"/>
<organism evidence="1 2">
    <name type="scientific">Arthrobacter oryzae</name>
    <dbReference type="NCBI Taxonomy" id="409290"/>
    <lineage>
        <taxon>Bacteria</taxon>
        <taxon>Bacillati</taxon>
        <taxon>Actinomycetota</taxon>
        <taxon>Actinomycetes</taxon>
        <taxon>Micrococcales</taxon>
        <taxon>Micrococcaceae</taxon>
        <taxon>Arthrobacter</taxon>
    </lineage>
</organism>
<evidence type="ECO:0000313" key="2">
    <source>
        <dbReference type="Proteomes" id="UP000273807"/>
    </source>
</evidence>
<accession>A0A3N0C485</accession>